<evidence type="ECO:0000256" key="1">
    <source>
        <dbReference type="SAM" id="Coils"/>
    </source>
</evidence>
<dbReference type="Proteomes" id="UP000197470">
    <property type="component" value="Unassembled WGS sequence"/>
</dbReference>
<evidence type="ECO:0000313" key="2">
    <source>
        <dbReference type="EMBL" id="OWP25728.1"/>
    </source>
</evidence>
<proteinExistence type="predicted"/>
<dbReference type="AlphaFoldDB" id="A0A246EGI4"/>
<feature type="coiled-coil region" evidence="1">
    <location>
        <begin position="384"/>
        <end position="420"/>
    </location>
</feature>
<protein>
    <submittedName>
        <fullName evidence="2">Uncharacterized protein</fullName>
    </submittedName>
</protein>
<keyword evidence="1" id="KW-0175">Coiled coil</keyword>
<organism evidence="2 3">
    <name type="scientific">Fusobacterium nucleatum subsp. polymorphum</name>
    <name type="common">Fusobacterium polymorphum</name>
    <dbReference type="NCBI Taxonomy" id="76857"/>
    <lineage>
        <taxon>Bacteria</taxon>
        <taxon>Fusobacteriati</taxon>
        <taxon>Fusobacteriota</taxon>
        <taxon>Fusobacteriia</taxon>
        <taxon>Fusobacteriales</taxon>
        <taxon>Fusobacteriaceae</taxon>
        <taxon>Fusobacterium</taxon>
    </lineage>
</organism>
<dbReference type="RefSeq" id="WP_088388967.1">
    <property type="nucleotide sequence ID" value="NZ_NHRT01000001.1"/>
</dbReference>
<dbReference type="EMBL" id="NHRT01000001">
    <property type="protein sequence ID" value="OWP25728.1"/>
    <property type="molecule type" value="Genomic_DNA"/>
</dbReference>
<name>A0A246EGI4_FUSNP</name>
<comment type="caution">
    <text evidence="2">The sequence shown here is derived from an EMBL/GenBank/DDBJ whole genome shotgun (WGS) entry which is preliminary data.</text>
</comment>
<accession>A0A246EGI4</accession>
<reference evidence="2 3" key="1">
    <citation type="submission" date="2017-05" db="EMBL/GenBank/DDBJ databases">
        <title>Genome sequencing of Fusobacterium nucleatum subsp. polymorphum KCOM 1001 (=ChDC F119).</title>
        <authorList>
            <person name="Kook J.-K."/>
            <person name="Park S.-N."/>
            <person name="Lim Y.K."/>
            <person name="Roh H."/>
        </authorList>
    </citation>
    <scope>NUCLEOTIDE SEQUENCE [LARGE SCALE GENOMIC DNA]</scope>
    <source>
        <strain evidence="2 3">KCOM 1001</strain>
    </source>
</reference>
<sequence>MSEKEIKENIDESRRYLKNLLIECSFFRTEKVELTEKEKLNHADYKILQYSKKDINRLLDFIFFLKNDEDNKIITNKVANEKKEKDLKRVNHYFYDNLLYPTPDTDIEKFMIVLLNEISKSEYIDESLIYKFLMSKFFNEHTLNEYSRDIKKKVRTFFLIHPREEERFRKKYKFMDIKTKREKVMGTLPMYLIPPYKDVKLGLRYELHFYNKKNLPSKIEQMFFSYYLFFTQIEFIEQMVVYDLFNENFSEFEREKHYKEIYSFLENKKDEIQKSIEKFYLNKNYKESENIFIDFFCFLYIRHKLYFIRNGFEIGLKLREADKQKYIPPIDEFLNFQYFLQKNKNLNSEKGFFLGKNIDNPKIKEILKEKGYPLLKNSDIDEVLKDYQNTNKTLLKVYSQEKQKNTFKNIEENIDNILKEFNFPLDSSLQTRKGIIKFIEEDKTKLNLGSNRITLKALFTSDKYKNYWNTETVRLNLRLRISRENFREKGKLDSFEYDMKIEYLINEIALIIFSFNDIIEQEKLLRNFLVEYQAYYMKLMKDCKYASTKLKLQEYLQYYLKIEEAIEKLYGDNSKIMDLINTSRLFYEKR</sequence>
<gene>
    <name evidence="2" type="ORF">CA839_07355</name>
</gene>
<evidence type="ECO:0000313" key="3">
    <source>
        <dbReference type="Proteomes" id="UP000197470"/>
    </source>
</evidence>